<accession>A0A0V8GHY0</accession>
<dbReference type="EMBL" id="LDQV01000008">
    <property type="protein sequence ID" value="KTR28207.1"/>
    <property type="molecule type" value="Genomic_DNA"/>
</dbReference>
<dbReference type="Pfam" id="PF12729">
    <property type="entry name" value="4HB_MCP_1"/>
    <property type="match status" value="1"/>
</dbReference>
<gene>
    <name evidence="10" type="ORF">AS033_00430</name>
    <name evidence="11" type="ORF">RSA11_01970</name>
</gene>
<evidence type="ECO:0000313" key="13">
    <source>
        <dbReference type="Proteomes" id="UP000072605"/>
    </source>
</evidence>
<keyword evidence="4 6" id="KW-0807">Transducer</keyword>
<dbReference type="GO" id="GO:0004888">
    <property type="term" value="F:transmembrane signaling receptor activity"/>
    <property type="evidence" value="ECO:0007669"/>
    <property type="project" value="InterPro"/>
</dbReference>
<keyword evidence="7" id="KW-0812">Transmembrane</keyword>
<comment type="similarity">
    <text evidence="5">Belongs to the methyl-accepting chemotaxis (MCP) protein family.</text>
</comment>
<proteinExistence type="inferred from homology"/>
<evidence type="ECO:0000259" key="8">
    <source>
        <dbReference type="PROSITE" id="PS50111"/>
    </source>
</evidence>
<dbReference type="Proteomes" id="UP000072605">
    <property type="component" value="Unassembled WGS sequence"/>
</dbReference>
<comment type="caution">
    <text evidence="10">The sequence shown here is derived from an EMBL/GenBank/DDBJ whole genome shotgun (WGS) entry which is preliminary data.</text>
</comment>
<evidence type="ECO:0000313" key="10">
    <source>
        <dbReference type="EMBL" id="KSU49867.1"/>
    </source>
</evidence>
<protein>
    <recommendedName>
        <fullName evidence="14">Chemotaxis protein</fullName>
    </recommendedName>
</protein>
<dbReference type="GO" id="GO:0007165">
    <property type="term" value="P:signal transduction"/>
    <property type="evidence" value="ECO:0007669"/>
    <property type="project" value="UniProtKB-KW"/>
</dbReference>
<evidence type="ECO:0000256" key="4">
    <source>
        <dbReference type="ARBA" id="ARBA00023224"/>
    </source>
</evidence>
<dbReference type="PANTHER" id="PTHR32089">
    <property type="entry name" value="METHYL-ACCEPTING CHEMOTAXIS PROTEIN MCPB"/>
    <property type="match status" value="1"/>
</dbReference>
<reference evidence="10 12" key="1">
    <citation type="journal article" date="2015" name="Int. J. Syst. Evol. Microbiol.">
        <title>Exiguobacterium enclense sp. nov., isolated from sediment.</title>
        <authorList>
            <person name="Dastager S.G."/>
            <person name="Mawlankar R."/>
            <person name="Sonalkar V.V."/>
            <person name="Thorat M.N."/>
            <person name="Mual P."/>
            <person name="Verma A."/>
            <person name="Krishnamurthi S."/>
            <person name="Tang S.K."/>
            <person name="Li W.J."/>
        </authorList>
    </citation>
    <scope>NUCLEOTIDE SEQUENCE [LARGE SCALE GENOMIC DNA]</scope>
    <source>
        <strain evidence="10 12">NIO-1109</strain>
    </source>
</reference>
<evidence type="ECO:0000256" key="1">
    <source>
        <dbReference type="ARBA" id="ARBA00004236"/>
    </source>
</evidence>
<dbReference type="Proteomes" id="UP000053797">
    <property type="component" value="Unassembled WGS sequence"/>
</dbReference>
<sequence>MKIKTKLILLSSILLLSLIGVGLYGASSLNRVDQESQTITSSWIPGLNLSHETNTALSDLRRVELLHIQENDPETKAGYDKRVKDGIATVDTNLANYEKTIYLKSDRQLFDDLSKKWQTFKETTDRLLALSTSETQKEAVTYYEGASRDSYFAVSDQLTKIVKYNNQQAGKNGDAITSAANTAHLMLFTIIGVVGLLGVIFTVLILRSIFGPLRQLQAKTHELATQGGDLTAQLDVVREDEIGQIAKSMNQFIAHLRTIIVQVDDTATHVVSTSRHVSGRISELDQDMASTSHTIENLSAGMQETAASAEEMNSSAVDMEATIHDIVSGAEANGKRAQEVGGRAESLQVVATEAKQTATQILFETKNKLEDAMARAKAVKEISVLSDAILSIAAQTNLLSLNASIEAARAGEVGRGFAVVADEIRKLAESSRDTVEQIQDVSLSVIDSVEHLNAASGEMLSFIDTKVVKDYDLFEDASIQYRDDAQLFGDAAEHFAAQAGQLQELTANMLGVIHDVAVTVNDGAQGTQSMSEQINHSVQAFRDVHEQTSVSQQQAEALKEVLRQFQV</sequence>
<dbReference type="PROSITE" id="PS50111">
    <property type="entry name" value="CHEMOTAXIS_TRANSDUC_2"/>
    <property type="match status" value="1"/>
</dbReference>
<feature type="domain" description="Methyl-accepting transducer" evidence="8">
    <location>
        <begin position="280"/>
        <end position="450"/>
    </location>
</feature>
<keyword evidence="2" id="KW-1003">Cell membrane</keyword>
<dbReference type="SMART" id="SM00304">
    <property type="entry name" value="HAMP"/>
    <property type="match status" value="2"/>
</dbReference>
<dbReference type="PRINTS" id="PR00260">
    <property type="entry name" value="CHEMTRNSDUCR"/>
</dbReference>
<dbReference type="PROSITE" id="PS50885">
    <property type="entry name" value="HAMP"/>
    <property type="match status" value="1"/>
</dbReference>
<dbReference type="Pfam" id="PF00015">
    <property type="entry name" value="MCPsignal"/>
    <property type="match status" value="1"/>
</dbReference>
<comment type="subcellular location">
    <subcellularLocation>
        <location evidence="1">Cell membrane</location>
    </subcellularLocation>
</comment>
<evidence type="ECO:0000256" key="5">
    <source>
        <dbReference type="ARBA" id="ARBA00029447"/>
    </source>
</evidence>
<evidence type="ECO:0000256" key="6">
    <source>
        <dbReference type="PROSITE-ProRule" id="PRU00284"/>
    </source>
</evidence>
<evidence type="ECO:0000313" key="11">
    <source>
        <dbReference type="EMBL" id="KTR28207.1"/>
    </source>
</evidence>
<dbReference type="AlphaFoldDB" id="A0A0V8GHY0"/>
<feature type="transmembrane region" description="Helical" evidence="7">
    <location>
        <begin position="185"/>
        <end position="206"/>
    </location>
</feature>
<reference evidence="11 13" key="2">
    <citation type="journal article" date="2016" name="Front. Microbiol.">
        <title>Genomic Resource of Rice Seed Associated Bacteria.</title>
        <authorList>
            <person name="Midha S."/>
            <person name="Bansal K."/>
            <person name="Sharma S."/>
            <person name="Kumar N."/>
            <person name="Patil P.P."/>
            <person name="Chaudhry V."/>
            <person name="Patil P.B."/>
        </authorList>
    </citation>
    <scope>NUCLEOTIDE SEQUENCE [LARGE SCALE GENOMIC DNA]</scope>
    <source>
        <strain evidence="11 13">RSA11</strain>
    </source>
</reference>
<keyword evidence="7" id="KW-1133">Transmembrane helix</keyword>
<dbReference type="Gene3D" id="1.10.8.500">
    <property type="entry name" value="HAMP domain in histidine kinase"/>
    <property type="match status" value="1"/>
</dbReference>
<name>A0A0V8GHY0_9BACL</name>
<dbReference type="InterPro" id="IPR004090">
    <property type="entry name" value="Chemotax_Me-accpt_rcpt"/>
</dbReference>
<dbReference type="SMART" id="SM00283">
    <property type="entry name" value="MA"/>
    <property type="match status" value="1"/>
</dbReference>
<dbReference type="InterPro" id="IPR004089">
    <property type="entry name" value="MCPsignal_dom"/>
</dbReference>
<keyword evidence="3 7" id="KW-0472">Membrane</keyword>
<dbReference type="RefSeq" id="WP_058264518.1">
    <property type="nucleotide sequence ID" value="NZ_FMYN01000001.1"/>
</dbReference>
<dbReference type="PANTHER" id="PTHR32089:SF112">
    <property type="entry name" value="LYSOZYME-LIKE PROTEIN-RELATED"/>
    <property type="match status" value="1"/>
</dbReference>
<evidence type="ECO:0008006" key="14">
    <source>
        <dbReference type="Google" id="ProtNLM"/>
    </source>
</evidence>
<dbReference type="GO" id="GO:0006935">
    <property type="term" value="P:chemotaxis"/>
    <property type="evidence" value="ECO:0007669"/>
    <property type="project" value="InterPro"/>
</dbReference>
<dbReference type="EMBL" id="LNQL01000001">
    <property type="protein sequence ID" value="KSU49867.1"/>
    <property type="molecule type" value="Genomic_DNA"/>
</dbReference>
<evidence type="ECO:0000313" key="12">
    <source>
        <dbReference type="Proteomes" id="UP000053797"/>
    </source>
</evidence>
<dbReference type="InterPro" id="IPR024478">
    <property type="entry name" value="HlyB_4HB_MCP"/>
</dbReference>
<dbReference type="Gene3D" id="1.10.287.950">
    <property type="entry name" value="Methyl-accepting chemotaxis protein"/>
    <property type="match status" value="1"/>
</dbReference>
<dbReference type="OrthoDB" id="9760371at2"/>
<evidence type="ECO:0000259" key="9">
    <source>
        <dbReference type="PROSITE" id="PS50885"/>
    </source>
</evidence>
<evidence type="ECO:0000256" key="3">
    <source>
        <dbReference type="ARBA" id="ARBA00023136"/>
    </source>
</evidence>
<dbReference type="Pfam" id="PF00672">
    <property type="entry name" value="HAMP"/>
    <property type="match status" value="1"/>
</dbReference>
<evidence type="ECO:0000256" key="7">
    <source>
        <dbReference type="SAM" id="Phobius"/>
    </source>
</evidence>
<feature type="domain" description="HAMP" evidence="9">
    <location>
        <begin position="207"/>
        <end position="261"/>
    </location>
</feature>
<evidence type="ECO:0000256" key="2">
    <source>
        <dbReference type="ARBA" id="ARBA00022475"/>
    </source>
</evidence>
<dbReference type="CDD" id="cd06225">
    <property type="entry name" value="HAMP"/>
    <property type="match status" value="1"/>
</dbReference>
<organism evidence="10 12">
    <name type="scientific">Exiguobacterium indicum</name>
    <dbReference type="NCBI Taxonomy" id="296995"/>
    <lineage>
        <taxon>Bacteria</taxon>
        <taxon>Bacillati</taxon>
        <taxon>Bacillota</taxon>
        <taxon>Bacilli</taxon>
        <taxon>Bacillales</taxon>
        <taxon>Bacillales Family XII. Incertae Sedis</taxon>
        <taxon>Exiguobacterium</taxon>
    </lineage>
</organism>
<dbReference type="InterPro" id="IPR003660">
    <property type="entry name" value="HAMP_dom"/>
</dbReference>
<dbReference type="GO" id="GO:0005886">
    <property type="term" value="C:plasma membrane"/>
    <property type="evidence" value="ECO:0007669"/>
    <property type="project" value="UniProtKB-SubCell"/>
</dbReference>
<dbReference type="SUPFAM" id="SSF58104">
    <property type="entry name" value="Methyl-accepting chemotaxis protein (MCP) signaling domain"/>
    <property type="match status" value="1"/>
</dbReference>